<feature type="compositionally biased region" description="Basic and acidic residues" evidence="1">
    <location>
        <begin position="41"/>
        <end position="53"/>
    </location>
</feature>
<evidence type="ECO:0000256" key="1">
    <source>
        <dbReference type="SAM" id="MobiDB-lite"/>
    </source>
</evidence>
<dbReference type="Proteomes" id="UP000318422">
    <property type="component" value="Unassembled WGS sequence"/>
</dbReference>
<accession>A0A4Y4CSY8</accession>
<dbReference type="EMBL" id="BJNV01000032">
    <property type="protein sequence ID" value="GEC96018.1"/>
    <property type="molecule type" value="Genomic_DNA"/>
</dbReference>
<reference evidence="2 3" key="1">
    <citation type="submission" date="2019-06" db="EMBL/GenBank/DDBJ databases">
        <title>Whole genome shotgun sequence of Zoogloea ramigera NBRC 15342.</title>
        <authorList>
            <person name="Hosoyama A."/>
            <person name="Uohara A."/>
            <person name="Ohji S."/>
            <person name="Ichikawa N."/>
        </authorList>
    </citation>
    <scope>NUCLEOTIDE SEQUENCE [LARGE SCALE GENOMIC DNA]</scope>
    <source>
        <strain evidence="2 3">NBRC 15342</strain>
    </source>
</reference>
<feature type="region of interest" description="Disordered" evidence="1">
    <location>
        <begin position="29"/>
        <end position="87"/>
    </location>
</feature>
<name>A0A4Y4CSY8_ZOORA</name>
<organism evidence="2 3">
    <name type="scientific">Zoogloea ramigera</name>
    <dbReference type="NCBI Taxonomy" id="350"/>
    <lineage>
        <taxon>Bacteria</taxon>
        <taxon>Pseudomonadati</taxon>
        <taxon>Pseudomonadota</taxon>
        <taxon>Betaproteobacteria</taxon>
        <taxon>Rhodocyclales</taxon>
        <taxon>Zoogloeaceae</taxon>
        <taxon>Zoogloea</taxon>
    </lineage>
</organism>
<protein>
    <submittedName>
        <fullName evidence="2">Uncharacterized protein</fullName>
    </submittedName>
</protein>
<evidence type="ECO:0000313" key="2">
    <source>
        <dbReference type="EMBL" id="GEC96018.1"/>
    </source>
</evidence>
<gene>
    <name evidence="2" type="ORF">ZRA01_20910</name>
</gene>
<dbReference type="AlphaFoldDB" id="A0A4Y4CSY8"/>
<comment type="caution">
    <text evidence="2">The sequence shown here is derived from an EMBL/GenBank/DDBJ whole genome shotgun (WGS) entry which is preliminary data.</text>
</comment>
<proteinExistence type="predicted"/>
<keyword evidence="3" id="KW-1185">Reference proteome</keyword>
<evidence type="ECO:0000313" key="3">
    <source>
        <dbReference type="Proteomes" id="UP000318422"/>
    </source>
</evidence>
<sequence length="87" mass="8925">MVGDQQAAGGDEGLVLLEADAEDLQQVGRPALPEADLPCGAEERKANGRDRRAAQQMCGEAGVAEQADGGWGGAGGFQSLRPMKCLA</sequence>